<protein>
    <submittedName>
        <fullName evidence="1">Uncharacterized protein</fullName>
    </submittedName>
</protein>
<dbReference type="RefSeq" id="WP_023172743.1">
    <property type="nucleotide sequence ID" value="NC_022600.1"/>
</dbReference>
<accession>U5QFC6</accession>
<organism evidence="1 2">
    <name type="scientific">Gloeobacter kilaueensis (strain ATCC BAA-2537 / CCAP 1431/1 / ULC 316 / JS1)</name>
    <dbReference type="NCBI Taxonomy" id="1183438"/>
    <lineage>
        <taxon>Bacteria</taxon>
        <taxon>Bacillati</taxon>
        <taxon>Cyanobacteriota</taxon>
        <taxon>Cyanophyceae</taxon>
        <taxon>Gloeobacterales</taxon>
        <taxon>Gloeobacteraceae</taxon>
        <taxon>Gloeobacter</taxon>
    </lineage>
</organism>
<name>U5QFC6_GLOK1</name>
<dbReference type="AlphaFoldDB" id="U5QFC6"/>
<keyword evidence="2" id="KW-1185">Reference proteome</keyword>
<evidence type="ECO:0000313" key="1">
    <source>
        <dbReference type="EMBL" id="AGY57646.1"/>
    </source>
</evidence>
<evidence type="ECO:0000313" key="2">
    <source>
        <dbReference type="Proteomes" id="UP000017396"/>
    </source>
</evidence>
<gene>
    <name evidence="1" type="ORF">GKIL_1400</name>
</gene>
<sequence>MYHAAAERLLALILSPHLADPTSATEWLQHFPGVMVVVKPGDKQIGWTATDDAEMVQNMFAAYSAPAYVAARQQLGITQLWICQIDLQYLPSAGEILEGSL</sequence>
<dbReference type="EMBL" id="CP003587">
    <property type="protein sequence ID" value="AGY57646.1"/>
    <property type="molecule type" value="Genomic_DNA"/>
</dbReference>
<dbReference type="Proteomes" id="UP000017396">
    <property type="component" value="Chromosome"/>
</dbReference>
<proteinExistence type="predicted"/>
<reference evidence="1 2" key="1">
    <citation type="journal article" date="2013" name="PLoS ONE">
        <title>Cultivation and Complete Genome Sequencing of Gloeobacter kilaueensis sp. nov., from a Lava Cave in Kilauea Caldera, Hawai'i.</title>
        <authorList>
            <person name="Saw J.H."/>
            <person name="Schatz M."/>
            <person name="Brown M.V."/>
            <person name="Kunkel D.D."/>
            <person name="Foster J.S."/>
            <person name="Shick H."/>
            <person name="Christensen S."/>
            <person name="Hou S."/>
            <person name="Wan X."/>
            <person name="Donachie S.P."/>
        </authorList>
    </citation>
    <scope>NUCLEOTIDE SEQUENCE [LARGE SCALE GENOMIC DNA]</scope>
    <source>
        <strain evidence="2">JS</strain>
    </source>
</reference>
<dbReference type="HOGENOM" id="CLU_2287525_0_0_3"/>
<dbReference type="KEGG" id="glj:GKIL_1400"/>